<dbReference type="NCBIfam" id="NF033634">
    <property type="entry name" value="SLATT_1"/>
    <property type="match status" value="1"/>
</dbReference>
<keyword evidence="4" id="KW-1185">Reference proteome</keyword>
<dbReference type="InterPro" id="IPR025325">
    <property type="entry name" value="DUF4231"/>
</dbReference>
<feature type="transmembrane region" description="Helical" evidence="2">
    <location>
        <begin position="175"/>
        <end position="192"/>
    </location>
</feature>
<keyword evidence="2" id="KW-0812">Transmembrane</keyword>
<dbReference type="Proteomes" id="UP001474181">
    <property type="component" value="Unassembled WGS sequence"/>
</dbReference>
<organism evidence="3 4">
    <name type="scientific">Streptomyces hyaluromycini</name>
    <dbReference type="NCBI Taxonomy" id="1377993"/>
    <lineage>
        <taxon>Bacteria</taxon>
        <taxon>Bacillati</taxon>
        <taxon>Actinomycetota</taxon>
        <taxon>Actinomycetes</taxon>
        <taxon>Kitasatosporales</taxon>
        <taxon>Streptomycetaceae</taxon>
        <taxon>Streptomyces</taxon>
    </lineage>
</organism>
<evidence type="ECO:0000313" key="3">
    <source>
        <dbReference type="EMBL" id="MER7183245.1"/>
    </source>
</evidence>
<dbReference type="EMBL" id="JBEPEK010000231">
    <property type="protein sequence ID" value="MER7183245.1"/>
    <property type="molecule type" value="Genomic_DNA"/>
</dbReference>
<feature type="transmembrane region" description="Helical" evidence="2">
    <location>
        <begin position="87"/>
        <end position="108"/>
    </location>
</feature>
<evidence type="ECO:0000256" key="2">
    <source>
        <dbReference type="SAM" id="Phobius"/>
    </source>
</evidence>
<feature type="region of interest" description="Disordered" evidence="1">
    <location>
        <begin position="278"/>
        <end position="300"/>
    </location>
</feature>
<name>A0ABV1X2M2_9ACTN</name>
<dbReference type="RefSeq" id="WP_350784390.1">
    <property type="nucleotide sequence ID" value="NZ_JBEPEK010000231.1"/>
</dbReference>
<feature type="region of interest" description="Disordered" evidence="1">
    <location>
        <begin position="1"/>
        <end position="22"/>
    </location>
</feature>
<protein>
    <submittedName>
        <fullName evidence="3">DUF4231 domain-containing protein</fullName>
    </submittedName>
</protein>
<reference evidence="3 4" key="1">
    <citation type="submission" date="2024-06" db="EMBL/GenBank/DDBJ databases">
        <title>The Natural Products Discovery Center: Release of the First 8490 Sequenced Strains for Exploring Actinobacteria Biosynthetic Diversity.</title>
        <authorList>
            <person name="Kalkreuter E."/>
            <person name="Kautsar S.A."/>
            <person name="Yang D."/>
            <person name="Bader C.D."/>
            <person name="Teijaro C.N."/>
            <person name="Fluegel L."/>
            <person name="Davis C.M."/>
            <person name="Simpson J.R."/>
            <person name="Lauterbach L."/>
            <person name="Steele A.D."/>
            <person name="Gui C."/>
            <person name="Meng S."/>
            <person name="Li G."/>
            <person name="Viehrig K."/>
            <person name="Ye F."/>
            <person name="Su P."/>
            <person name="Kiefer A.F."/>
            <person name="Nichols A."/>
            <person name="Cepeda A.J."/>
            <person name="Yan W."/>
            <person name="Fan B."/>
            <person name="Jiang Y."/>
            <person name="Adhikari A."/>
            <person name="Zheng C.-J."/>
            <person name="Schuster L."/>
            <person name="Cowan T.M."/>
            <person name="Smanski M.J."/>
            <person name="Chevrette M.G."/>
            <person name="De Carvalho L.P.S."/>
            <person name="Shen B."/>
        </authorList>
    </citation>
    <scope>NUCLEOTIDE SEQUENCE [LARGE SCALE GENOMIC DNA]</scope>
    <source>
        <strain evidence="3 4">NPDC000234</strain>
    </source>
</reference>
<comment type="caution">
    <text evidence="3">The sequence shown here is derived from an EMBL/GenBank/DDBJ whole genome shotgun (WGS) entry which is preliminary data.</text>
</comment>
<sequence length="300" mass="33423">MPRSFDDDAASRMRAADEHLSAVQRQARDEELAEVRALRREGRRGERDLARRRLINRIRRWASAIAALAVVTAASWTLLRWGSPSRYVKADIVCGAALVLAAAAAWGAGFRHGNLPSRAELEDELDSNREALRFYSTLVYPSLGERRSLYREDVAGFIEQYQAESRRYRAVHNTPQSLIMIGSTATTTVAALDSGDKLTWQNVTIVTISFAITLAAAFTGYYKYRERSYFLQQTADAIEEEANAFALGVGKYGVFGPEQNQEALAVFTLAVEDLRNEQRRRQQQLDQPAEQATSGGTSPA</sequence>
<dbReference type="Pfam" id="PF14015">
    <property type="entry name" value="DUF4231"/>
    <property type="match status" value="1"/>
</dbReference>
<evidence type="ECO:0000256" key="1">
    <source>
        <dbReference type="SAM" id="MobiDB-lite"/>
    </source>
</evidence>
<feature type="transmembrane region" description="Helical" evidence="2">
    <location>
        <begin position="61"/>
        <end position="81"/>
    </location>
</feature>
<evidence type="ECO:0000313" key="4">
    <source>
        <dbReference type="Proteomes" id="UP001474181"/>
    </source>
</evidence>
<feature type="transmembrane region" description="Helical" evidence="2">
    <location>
        <begin position="198"/>
        <end position="222"/>
    </location>
</feature>
<keyword evidence="2" id="KW-1133">Transmembrane helix</keyword>
<proteinExistence type="predicted"/>
<keyword evidence="2" id="KW-0472">Membrane</keyword>
<gene>
    <name evidence="3" type="ORF">ABT404_27885</name>
</gene>
<accession>A0ABV1X2M2</accession>
<feature type="compositionally biased region" description="Polar residues" evidence="1">
    <location>
        <begin position="290"/>
        <end position="300"/>
    </location>
</feature>